<name>A0A916SDV5_9BURK</name>
<sequence length="237" mass="25129">MSASDPAAGSRDIPAAAAPAGPQAAPAQPVRLANFGLEVPSPESRKLADWIVDSANNGNLPFMIIDKVQARVFMFDAQGQLRGADAALLGLAIGDHSVPGIGERKLSSILPAERTTPAGRFVASLDRDIHGHEVLWVDYDTALSLHRVVKGQPKERRAERLASSSPLDNRISFGCINVPVKFYETVVSPSFTGTNGIVYILPETRSAREVFGSYDVQDASRNQASAGVAPVAGSSVR</sequence>
<proteinExistence type="predicted"/>
<dbReference type="EMBL" id="BMIG01000004">
    <property type="protein sequence ID" value="GGA95692.1"/>
    <property type="molecule type" value="Genomic_DNA"/>
</dbReference>
<reference evidence="2" key="2">
    <citation type="submission" date="2020-09" db="EMBL/GenBank/DDBJ databases">
        <authorList>
            <person name="Sun Q."/>
            <person name="Zhou Y."/>
        </authorList>
    </citation>
    <scope>NUCLEOTIDE SEQUENCE</scope>
    <source>
        <strain evidence="2">CGMCC 1.15322</strain>
    </source>
</reference>
<organism evidence="2 3">
    <name type="scientific">Polaromonas eurypsychrophila</name>
    <dbReference type="NCBI Taxonomy" id="1614635"/>
    <lineage>
        <taxon>Bacteria</taxon>
        <taxon>Pseudomonadati</taxon>
        <taxon>Pseudomonadota</taxon>
        <taxon>Betaproteobacteria</taxon>
        <taxon>Burkholderiales</taxon>
        <taxon>Comamonadaceae</taxon>
        <taxon>Polaromonas</taxon>
    </lineage>
</organism>
<dbReference type="AlphaFoldDB" id="A0A916SDV5"/>
<keyword evidence="3" id="KW-1185">Reference proteome</keyword>
<reference evidence="2" key="1">
    <citation type="journal article" date="2014" name="Int. J. Syst. Evol. Microbiol.">
        <title>Complete genome sequence of Corynebacterium casei LMG S-19264T (=DSM 44701T), isolated from a smear-ripened cheese.</title>
        <authorList>
            <consortium name="US DOE Joint Genome Institute (JGI-PGF)"/>
            <person name="Walter F."/>
            <person name="Albersmeier A."/>
            <person name="Kalinowski J."/>
            <person name="Ruckert C."/>
        </authorList>
    </citation>
    <scope>NUCLEOTIDE SEQUENCE</scope>
    <source>
        <strain evidence="2">CGMCC 1.15322</strain>
    </source>
</reference>
<feature type="region of interest" description="Disordered" evidence="1">
    <location>
        <begin position="1"/>
        <end position="24"/>
    </location>
</feature>
<evidence type="ECO:0000313" key="3">
    <source>
        <dbReference type="Proteomes" id="UP000620596"/>
    </source>
</evidence>
<protein>
    <recommendedName>
        <fullName evidence="4">L,D-transpeptidase</fullName>
    </recommendedName>
</protein>
<evidence type="ECO:0000256" key="1">
    <source>
        <dbReference type="SAM" id="MobiDB-lite"/>
    </source>
</evidence>
<evidence type="ECO:0000313" key="2">
    <source>
        <dbReference type="EMBL" id="GGA95692.1"/>
    </source>
</evidence>
<comment type="caution">
    <text evidence="2">The sequence shown here is derived from an EMBL/GenBank/DDBJ whole genome shotgun (WGS) entry which is preliminary data.</text>
</comment>
<gene>
    <name evidence="2" type="ORF">GCM10011496_16060</name>
</gene>
<dbReference type="Proteomes" id="UP000620596">
    <property type="component" value="Unassembled WGS sequence"/>
</dbReference>
<accession>A0A916SDV5</accession>
<evidence type="ECO:0008006" key="4">
    <source>
        <dbReference type="Google" id="ProtNLM"/>
    </source>
</evidence>